<evidence type="ECO:0000313" key="11">
    <source>
        <dbReference type="EMBL" id="KAK5044434.1"/>
    </source>
</evidence>
<feature type="region of interest" description="Disordered" evidence="8">
    <location>
        <begin position="525"/>
        <end position="562"/>
    </location>
</feature>
<keyword evidence="4 9" id="KW-0812">Transmembrane</keyword>
<gene>
    <name evidence="11" type="ORF">LTR84_011248</name>
</gene>
<dbReference type="FunFam" id="1.20.1250.20:FF:000313">
    <property type="entry name" value="MFS quinate transporter"/>
    <property type="match status" value="1"/>
</dbReference>
<dbReference type="GeneID" id="89979402"/>
<proteinExistence type="inferred from homology"/>
<dbReference type="PROSITE" id="PS00216">
    <property type="entry name" value="SUGAR_TRANSPORT_1"/>
    <property type="match status" value="1"/>
</dbReference>
<dbReference type="InterPro" id="IPR050360">
    <property type="entry name" value="MFS_Sugar_Transporters"/>
</dbReference>
<dbReference type="Pfam" id="PF00083">
    <property type="entry name" value="Sugar_tr"/>
    <property type="match status" value="1"/>
</dbReference>
<feature type="transmembrane region" description="Helical" evidence="9">
    <location>
        <begin position="431"/>
        <end position="449"/>
    </location>
</feature>
<evidence type="ECO:0000256" key="5">
    <source>
        <dbReference type="ARBA" id="ARBA00022989"/>
    </source>
</evidence>
<accession>A0AAV9MV22</accession>
<dbReference type="Proteomes" id="UP001358417">
    <property type="component" value="Unassembled WGS sequence"/>
</dbReference>
<reference evidence="11 12" key="1">
    <citation type="submission" date="2023-08" db="EMBL/GenBank/DDBJ databases">
        <title>Black Yeasts Isolated from many extreme environments.</title>
        <authorList>
            <person name="Coleine C."/>
            <person name="Stajich J.E."/>
            <person name="Selbmann L."/>
        </authorList>
    </citation>
    <scope>NUCLEOTIDE SEQUENCE [LARGE SCALE GENOMIC DNA]</scope>
    <source>
        <strain evidence="11 12">CCFEE 5792</strain>
    </source>
</reference>
<name>A0AAV9MV22_9EURO</name>
<dbReference type="InterPro" id="IPR003663">
    <property type="entry name" value="Sugar/inositol_transpt"/>
</dbReference>
<feature type="compositionally biased region" description="Basic and acidic residues" evidence="8">
    <location>
        <begin position="545"/>
        <end position="562"/>
    </location>
</feature>
<feature type="transmembrane region" description="Helical" evidence="9">
    <location>
        <begin position="198"/>
        <end position="218"/>
    </location>
</feature>
<evidence type="ECO:0000256" key="8">
    <source>
        <dbReference type="SAM" id="MobiDB-lite"/>
    </source>
</evidence>
<feature type="transmembrane region" description="Helical" evidence="9">
    <location>
        <begin position="469"/>
        <end position="492"/>
    </location>
</feature>
<feature type="transmembrane region" description="Helical" evidence="9">
    <location>
        <begin position="79"/>
        <end position="98"/>
    </location>
</feature>
<evidence type="ECO:0000256" key="7">
    <source>
        <dbReference type="RuleBase" id="RU003346"/>
    </source>
</evidence>
<dbReference type="EMBL" id="JAVRRD010000050">
    <property type="protein sequence ID" value="KAK5044434.1"/>
    <property type="molecule type" value="Genomic_DNA"/>
</dbReference>
<keyword evidence="12" id="KW-1185">Reference proteome</keyword>
<feature type="domain" description="Major facilitator superfamily (MFS) profile" evidence="10">
    <location>
        <begin position="31"/>
        <end position="498"/>
    </location>
</feature>
<organism evidence="11 12">
    <name type="scientific">Exophiala bonariae</name>
    <dbReference type="NCBI Taxonomy" id="1690606"/>
    <lineage>
        <taxon>Eukaryota</taxon>
        <taxon>Fungi</taxon>
        <taxon>Dikarya</taxon>
        <taxon>Ascomycota</taxon>
        <taxon>Pezizomycotina</taxon>
        <taxon>Eurotiomycetes</taxon>
        <taxon>Chaetothyriomycetidae</taxon>
        <taxon>Chaetothyriales</taxon>
        <taxon>Herpotrichiellaceae</taxon>
        <taxon>Exophiala</taxon>
    </lineage>
</organism>
<dbReference type="PRINTS" id="PR00171">
    <property type="entry name" value="SUGRTRNSPORT"/>
</dbReference>
<evidence type="ECO:0000313" key="12">
    <source>
        <dbReference type="Proteomes" id="UP001358417"/>
    </source>
</evidence>
<comment type="subcellular location">
    <subcellularLocation>
        <location evidence="1">Membrane</location>
        <topology evidence="1">Multi-pass membrane protein</topology>
    </subcellularLocation>
</comment>
<dbReference type="InterPro" id="IPR005828">
    <property type="entry name" value="MFS_sugar_transport-like"/>
</dbReference>
<feature type="transmembrane region" description="Helical" evidence="9">
    <location>
        <begin position="361"/>
        <end position="380"/>
    </location>
</feature>
<dbReference type="InterPro" id="IPR036259">
    <property type="entry name" value="MFS_trans_sf"/>
</dbReference>
<dbReference type="GO" id="GO:0016020">
    <property type="term" value="C:membrane"/>
    <property type="evidence" value="ECO:0007669"/>
    <property type="project" value="UniProtKB-SubCell"/>
</dbReference>
<dbReference type="InterPro" id="IPR020846">
    <property type="entry name" value="MFS_dom"/>
</dbReference>
<feature type="transmembrane region" description="Helical" evidence="9">
    <location>
        <begin position="329"/>
        <end position="352"/>
    </location>
</feature>
<dbReference type="GO" id="GO:0005351">
    <property type="term" value="F:carbohydrate:proton symporter activity"/>
    <property type="evidence" value="ECO:0007669"/>
    <property type="project" value="TreeGrafter"/>
</dbReference>
<dbReference type="SUPFAM" id="SSF103473">
    <property type="entry name" value="MFS general substrate transporter"/>
    <property type="match status" value="1"/>
</dbReference>
<dbReference type="PROSITE" id="PS00217">
    <property type="entry name" value="SUGAR_TRANSPORT_2"/>
    <property type="match status" value="1"/>
</dbReference>
<comment type="caution">
    <text evidence="11">The sequence shown here is derived from an EMBL/GenBank/DDBJ whole genome shotgun (WGS) entry which is preliminary data.</text>
</comment>
<evidence type="ECO:0000256" key="4">
    <source>
        <dbReference type="ARBA" id="ARBA00022692"/>
    </source>
</evidence>
<evidence type="ECO:0000256" key="6">
    <source>
        <dbReference type="ARBA" id="ARBA00023136"/>
    </source>
</evidence>
<feature type="transmembrane region" description="Helical" evidence="9">
    <location>
        <begin position="136"/>
        <end position="154"/>
    </location>
</feature>
<dbReference type="PANTHER" id="PTHR48022:SF8">
    <property type="entry name" value="MAJOR FACILITATOR SUPERFAMILY (MFS) PROFILE DOMAIN-CONTAINING PROTEIN-RELATED"/>
    <property type="match status" value="1"/>
</dbReference>
<dbReference type="AlphaFoldDB" id="A0AAV9MV22"/>
<feature type="transmembrane region" description="Helical" evidence="9">
    <location>
        <begin position="400"/>
        <end position="419"/>
    </location>
</feature>
<keyword evidence="6 9" id="KW-0472">Membrane</keyword>
<dbReference type="PROSITE" id="PS50850">
    <property type="entry name" value="MFS"/>
    <property type="match status" value="1"/>
</dbReference>
<feature type="transmembrane region" description="Helical" evidence="9">
    <location>
        <begin position="166"/>
        <end position="186"/>
    </location>
</feature>
<feature type="compositionally biased region" description="Basic and acidic residues" evidence="8">
    <location>
        <begin position="525"/>
        <end position="538"/>
    </location>
</feature>
<feature type="transmembrane region" description="Helical" evidence="9">
    <location>
        <begin position="110"/>
        <end position="130"/>
    </location>
</feature>
<comment type="similarity">
    <text evidence="2 7">Belongs to the major facilitator superfamily. Sugar transporter (TC 2.A.1.1) family.</text>
</comment>
<dbReference type="PANTHER" id="PTHR48022">
    <property type="entry name" value="PLASTIDIC GLUCOSE TRANSPORTER 4"/>
    <property type="match status" value="1"/>
</dbReference>
<sequence>MAGGVKKPVNIFKLKQLGIPRQSLNWRLWLAVLNFGLLGTARGIDEGLITAAFNSPSFQKLIHFDQYSAVERANIKGNVTAMVLLGSIPGSLIAAYVCDRLGRLWAMRELCIVWILGIVIFMTSNGNMGAIYAGRFIAGIGVGQSVVVGPIYVAEIAPAPIRGLCTCFYAGFAYSALVVAYFANYGAALHQHGKPVQWYIPTSLHFIFATLVLALSLFQTESPRYLMKRGKRDRAIMAMSRIRNLPATDLYVVEEIADIEQRWHEEQETTRGQGLFGLIKEIFLIPSNLFRLYLGVGGQLLAQWSGAGSITIYAVDFFALVGITGRNESLLATAVFGVVKFVAAMSCMLFLVDFIGRKRSLLIGIALQAISMLYVASYLTSEPRLGVYDDYELPPAKVGASEGAIAMIYLSGFGWALGWNSMQYVLTAELFPLRIRAVCTSIVMCIHFANQYGNARAVPNMLLPRSDGGIAPTGTFWTFAAITVGGGLWVLFSLPETAGRSLESMDRLFQLPWYKIGLFGNQDADNRDNEETVNEKNVHSATHIEISHQEPDKAEPHGSHQV</sequence>
<dbReference type="InterPro" id="IPR005829">
    <property type="entry name" value="Sugar_transporter_CS"/>
</dbReference>
<dbReference type="NCBIfam" id="TIGR00879">
    <property type="entry name" value="SP"/>
    <property type="match status" value="1"/>
</dbReference>
<evidence type="ECO:0000259" key="10">
    <source>
        <dbReference type="PROSITE" id="PS50850"/>
    </source>
</evidence>
<dbReference type="RefSeq" id="XP_064700097.1">
    <property type="nucleotide sequence ID" value="XM_064854781.1"/>
</dbReference>
<evidence type="ECO:0000256" key="3">
    <source>
        <dbReference type="ARBA" id="ARBA00022448"/>
    </source>
</evidence>
<evidence type="ECO:0000256" key="2">
    <source>
        <dbReference type="ARBA" id="ARBA00010992"/>
    </source>
</evidence>
<keyword evidence="3 7" id="KW-0813">Transport</keyword>
<evidence type="ECO:0000256" key="9">
    <source>
        <dbReference type="SAM" id="Phobius"/>
    </source>
</evidence>
<evidence type="ECO:0000256" key="1">
    <source>
        <dbReference type="ARBA" id="ARBA00004141"/>
    </source>
</evidence>
<keyword evidence="5 9" id="KW-1133">Transmembrane helix</keyword>
<feature type="transmembrane region" description="Helical" evidence="9">
    <location>
        <begin position="300"/>
        <end position="323"/>
    </location>
</feature>
<protein>
    <recommendedName>
        <fullName evidence="10">Major facilitator superfamily (MFS) profile domain-containing protein</fullName>
    </recommendedName>
</protein>
<dbReference type="Gene3D" id="1.20.1250.20">
    <property type="entry name" value="MFS general substrate transporter like domains"/>
    <property type="match status" value="1"/>
</dbReference>